<dbReference type="PROSITE" id="PS51257">
    <property type="entry name" value="PROKAR_LIPOPROTEIN"/>
    <property type="match status" value="1"/>
</dbReference>
<accession>A0A4Y3TU04</accession>
<keyword evidence="2" id="KW-0812">Transmembrane</keyword>
<keyword evidence="2" id="KW-0472">Membrane</keyword>
<keyword evidence="3" id="KW-0175">Coiled coil</keyword>
<protein>
    <recommendedName>
        <fullName evidence="6">RND transporter</fullName>
    </recommendedName>
</protein>
<dbReference type="PANTHER" id="PTHR30203">
    <property type="entry name" value="OUTER MEMBRANE CATION EFFLUX PROTEIN"/>
    <property type="match status" value="1"/>
</dbReference>
<feature type="coiled-coil region" evidence="3">
    <location>
        <begin position="377"/>
        <end position="411"/>
    </location>
</feature>
<dbReference type="Pfam" id="PF02321">
    <property type="entry name" value="OEP"/>
    <property type="match status" value="2"/>
</dbReference>
<dbReference type="GO" id="GO:0005886">
    <property type="term" value="C:plasma membrane"/>
    <property type="evidence" value="ECO:0007669"/>
    <property type="project" value="UniProtKB-SubCell"/>
</dbReference>
<dbReference type="NCBIfam" id="TIGR01845">
    <property type="entry name" value="outer_NodT"/>
    <property type="match status" value="1"/>
</dbReference>
<reference evidence="4 5" key="1">
    <citation type="submission" date="2019-06" db="EMBL/GenBank/DDBJ databases">
        <title>Whole genome shotgun sequence of Acetobacter peroxydans NBRC 13755.</title>
        <authorList>
            <person name="Hosoyama A."/>
            <person name="Uohara A."/>
            <person name="Ohji S."/>
            <person name="Ichikawa N."/>
        </authorList>
    </citation>
    <scope>NUCLEOTIDE SEQUENCE [LARGE SCALE GENOMIC DNA]</scope>
    <source>
        <strain evidence="4 5">NBRC 13755</strain>
    </source>
</reference>
<organism evidence="4 5">
    <name type="scientific">Acetobacter peroxydans</name>
    <dbReference type="NCBI Taxonomy" id="104098"/>
    <lineage>
        <taxon>Bacteria</taxon>
        <taxon>Pseudomonadati</taxon>
        <taxon>Pseudomonadota</taxon>
        <taxon>Alphaproteobacteria</taxon>
        <taxon>Acetobacterales</taxon>
        <taxon>Acetobacteraceae</taxon>
        <taxon>Acetobacter</taxon>
    </lineage>
</organism>
<dbReference type="SUPFAM" id="SSF56954">
    <property type="entry name" value="Outer membrane efflux proteins (OEP)"/>
    <property type="match status" value="1"/>
</dbReference>
<dbReference type="InterPro" id="IPR010131">
    <property type="entry name" value="MdtP/NodT-like"/>
</dbReference>
<proteinExistence type="inferred from homology"/>
<dbReference type="Gene3D" id="2.20.200.10">
    <property type="entry name" value="Outer membrane efflux proteins (OEP)"/>
    <property type="match status" value="1"/>
</dbReference>
<dbReference type="AlphaFoldDB" id="A0A4Y3TU04"/>
<keyword evidence="5" id="KW-1185">Reference proteome</keyword>
<dbReference type="GO" id="GO:0015562">
    <property type="term" value="F:efflux transmembrane transporter activity"/>
    <property type="evidence" value="ECO:0007669"/>
    <property type="project" value="InterPro"/>
</dbReference>
<evidence type="ECO:0000256" key="2">
    <source>
        <dbReference type="RuleBase" id="RU362097"/>
    </source>
</evidence>
<sequence length="477" mass="50829">MSARPFPFHAVVLALPVLLGACSPFHTEIPPSHVTIPGGNAAEANTGSVDLTHWWTDWHDPLLTQLVEEALAANPELRQARDRVAQARAYTKIAKSTLYPTIGATGDIAGGGMNWRQATPALANSVDPNLGDPATDGHLAGVGIAWEPDVFGRNAATLKASQAMELTAQDMLHGVHMTIAADVATSYLSALGTSQRIALLDRSEQTLESLLAYATARFEAGQTNQADLQSIRAQIEALRGNRPVLVAAYDTFRRRLAILAGRTPDNAPNLSGHDTFTTPAPPRAMLPVTILNNRPDVLLRRHLVEAAAQRLVGAKTELLPRFGLEFFGGDGRLRFDGIPGLSGTGGLVALTSTLPIFTAGRIHAQIAQADSRLDEAVAAYDQTLLNALAEIEDASEQRARLDASADALTTRTQAARNAADMSHGLFEGGQYTLQDVLTARLRLIDAQDELVKTQTARALSTVHLARALGGGWSPSTP</sequence>
<gene>
    <name evidence="4" type="ORF">APE01nite_10050</name>
</gene>
<evidence type="ECO:0000313" key="4">
    <source>
        <dbReference type="EMBL" id="GEB85208.1"/>
    </source>
</evidence>
<dbReference type="EMBL" id="BJMV01000004">
    <property type="protein sequence ID" value="GEB85208.1"/>
    <property type="molecule type" value="Genomic_DNA"/>
</dbReference>
<comment type="similarity">
    <text evidence="1 2">Belongs to the outer membrane factor (OMF) (TC 1.B.17) family.</text>
</comment>
<keyword evidence="2" id="KW-0449">Lipoprotein</keyword>
<keyword evidence="2" id="KW-1134">Transmembrane beta strand</keyword>
<evidence type="ECO:0000256" key="1">
    <source>
        <dbReference type="ARBA" id="ARBA00007613"/>
    </source>
</evidence>
<dbReference type="Gene3D" id="1.20.1600.10">
    <property type="entry name" value="Outer membrane efflux proteins (OEP)"/>
    <property type="match status" value="1"/>
</dbReference>
<keyword evidence="2" id="KW-0564">Palmitate</keyword>
<comment type="caution">
    <text evidence="4">The sequence shown here is derived from an EMBL/GenBank/DDBJ whole genome shotgun (WGS) entry which is preliminary data.</text>
</comment>
<dbReference type="PANTHER" id="PTHR30203:SF29">
    <property type="entry name" value="PROTEIN CYAE"/>
    <property type="match status" value="1"/>
</dbReference>
<dbReference type="Proteomes" id="UP000317730">
    <property type="component" value="Unassembled WGS sequence"/>
</dbReference>
<dbReference type="RefSeq" id="WP_141375250.1">
    <property type="nucleotide sequence ID" value="NZ_BAPL01000024.1"/>
</dbReference>
<evidence type="ECO:0008006" key="6">
    <source>
        <dbReference type="Google" id="ProtNLM"/>
    </source>
</evidence>
<evidence type="ECO:0000256" key="3">
    <source>
        <dbReference type="SAM" id="Coils"/>
    </source>
</evidence>
<dbReference type="InterPro" id="IPR003423">
    <property type="entry name" value="OMP_efflux"/>
</dbReference>
<comment type="subcellular location">
    <subcellularLocation>
        <location evidence="2">Cell membrane</location>
        <topology evidence="2">Lipid-anchor</topology>
    </subcellularLocation>
</comment>
<dbReference type="OrthoDB" id="9783100at2"/>
<evidence type="ECO:0000313" key="5">
    <source>
        <dbReference type="Proteomes" id="UP000317730"/>
    </source>
</evidence>
<name>A0A4Y3TU04_9PROT</name>